<dbReference type="SUPFAM" id="SSF54631">
    <property type="entry name" value="CBS-domain pair"/>
    <property type="match status" value="1"/>
</dbReference>
<name>A0A2I0B6X9_9ASPA</name>
<evidence type="ECO:0000313" key="4">
    <source>
        <dbReference type="EMBL" id="PKA63553.1"/>
    </source>
</evidence>
<dbReference type="Gene3D" id="3.10.580.10">
    <property type="entry name" value="CBS-domain"/>
    <property type="match status" value="1"/>
</dbReference>
<sequence>MIKPSKASEANRFTPKLKSTEIRVPCPTRSLSLRKLREREREAMSSSLTEALLCHHCYTAAVLRPATGLASLGRLAAPCSLQRIRRRQPISLSTATSIRSSAAARNGSLVSNSVPSKNGVYIVGDFMTRKENLIVVKRSTSVDEALEKLVECRITGFPVIDDDWTLGWSCF</sequence>
<evidence type="ECO:0000259" key="3">
    <source>
        <dbReference type="PROSITE" id="PS51371"/>
    </source>
</evidence>
<protein>
    <submittedName>
        <fullName evidence="4">CBS domain-containing protein CBSX1, chloroplastic</fullName>
    </submittedName>
</protein>
<organism evidence="4 5">
    <name type="scientific">Apostasia shenzhenica</name>
    <dbReference type="NCBI Taxonomy" id="1088818"/>
    <lineage>
        <taxon>Eukaryota</taxon>
        <taxon>Viridiplantae</taxon>
        <taxon>Streptophyta</taxon>
        <taxon>Embryophyta</taxon>
        <taxon>Tracheophyta</taxon>
        <taxon>Spermatophyta</taxon>
        <taxon>Magnoliopsida</taxon>
        <taxon>Liliopsida</taxon>
        <taxon>Asparagales</taxon>
        <taxon>Orchidaceae</taxon>
        <taxon>Apostasioideae</taxon>
        <taxon>Apostasia</taxon>
    </lineage>
</organism>
<dbReference type="PANTHER" id="PTHR48108">
    <property type="entry name" value="CBS DOMAIN-CONTAINING PROTEIN CBSX2, CHLOROPLASTIC"/>
    <property type="match status" value="1"/>
</dbReference>
<evidence type="ECO:0000313" key="5">
    <source>
        <dbReference type="Proteomes" id="UP000236161"/>
    </source>
</evidence>
<dbReference type="PROSITE" id="PS51371">
    <property type="entry name" value="CBS"/>
    <property type="match status" value="1"/>
</dbReference>
<dbReference type="OrthoDB" id="1738434at2759"/>
<keyword evidence="1" id="KW-0677">Repeat</keyword>
<evidence type="ECO:0000256" key="1">
    <source>
        <dbReference type="ARBA" id="ARBA00022737"/>
    </source>
</evidence>
<dbReference type="PANTHER" id="PTHR48108:SF6">
    <property type="entry name" value="CBS DOMAIN-CONTAINING PROTEIN CBSX1, CHLOROPLASTIC"/>
    <property type="match status" value="1"/>
</dbReference>
<dbReference type="STRING" id="1088818.A0A2I0B6X9"/>
<dbReference type="InterPro" id="IPR046342">
    <property type="entry name" value="CBS_dom_sf"/>
</dbReference>
<keyword evidence="2" id="KW-0129">CBS domain</keyword>
<evidence type="ECO:0000256" key="2">
    <source>
        <dbReference type="PROSITE-ProRule" id="PRU00703"/>
    </source>
</evidence>
<keyword evidence="5" id="KW-1185">Reference proteome</keyword>
<dbReference type="Proteomes" id="UP000236161">
    <property type="component" value="Unassembled WGS sequence"/>
</dbReference>
<dbReference type="InterPro" id="IPR051462">
    <property type="entry name" value="CBS_domain-containing"/>
</dbReference>
<dbReference type="AlphaFoldDB" id="A0A2I0B6X9"/>
<feature type="domain" description="CBS" evidence="3">
    <location>
        <begin position="127"/>
        <end position="171"/>
    </location>
</feature>
<proteinExistence type="predicted"/>
<gene>
    <name evidence="4" type="primary">CBSX1</name>
    <name evidence="4" type="ORF">AXF42_Ash005448</name>
</gene>
<dbReference type="EMBL" id="KZ451908">
    <property type="protein sequence ID" value="PKA63553.1"/>
    <property type="molecule type" value="Genomic_DNA"/>
</dbReference>
<dbReference type="InterPro" id="IPR000644">
    <property type="entry name" value="CBS_dom"/>
</dbReference>
<accession>A0A2I0B6X9</accession>
<reference evidence="4 5" key="1">
    <citation type="journal article" date="2017" name="Nature">
        <title>The Apostasia genome and the evolution of orchids.</title>
        <authorList>
            <person name="Zhang G.Q."/>
            <person name="Liu K.W."/>
            <person name="Li Z."/>
            <person name="Lohaus R."/>
            <person name="Hsiao Y.Y."/>
            <person name="Niu S.C."/>
            <person name="Wang J.Y."/>
            <person name="Lin Y.C."/>
            <person name="Xu Q."/>
            <person name="Chen L.J."/>
            <person name="Yoshida K."/>
            <person name="Fujiwara S."/>
            <person name="Wang Z.W."/>
            <person name="Zhang Y.Q."/>
            <person name="Mitsuda N."/>
            <person name="Wang M."/>
            <person name="Liu G.H."/>
            <person name="Pecoraro L."/>
            <person name="Huang H.X."/>
            <person name="Xiao X.J."/>
            <person name="Lin M."/>
            <person name="Wu X.Y."/>
            <person name="Wu W.L."/>
            <person name="Chen Y.Y."/>
            <person name="Chang S.B."/>
            <person name="Sakamoto S."/>
            <person name="Ohme-Takagi M."/>
            <person name="Yagi M."/>
            <person name="Zeng S.J."/>
            <person name="Shen C.Y."/>
            <person name="Yeh C.M."/>
            <person name="Luo Y.B."/>
            <person name="Tsai W.C."/>
            <person name="Van de Peer Y."/>
            <person name="Liu Z.J."/>
        </authorList>
    </citation>
    <scope>NUCLEOTIDE SEQUENCE [LARGE SCALE GENOMIC DNA]</scope>
    <source>
        <strain evidence="5">cv. Shenzhen</strain>
        <tissue evidence="4">Stem</tissue>
    </source>
</reference>
<dbReference type="Pfam" id="PF00571">
    <property type="entry name" value="CBS"/>
    <property type="match status" value="1"/>
</dbReference>